<dbReference type="STRING" id="1499966.U14_00397"/>
<accession>A0A0S6VQ06</accession>
<proteinExistence type="predicted"/>
<dbReference type="HOGENOM" id="CLU_1022045_0_0_0"/>
<dbReference type="Proteomes" id="UP000030700">
    <property type="component" value="Unassembled WGS sequence"/>
</dbReference>
<evidence type="ECO:0000313" key="1">
    <source>
        <dbReference type="EMBL" id="GAK49179.1"/>
    </source>
</evidence>
<reference evidence="1" key="1">
    <citation type="journal article" date="2015" name="PeerJ">
        <title>First genomic representation of candidate bacterial phylum KSB3 points to enhanced environmental sensing as a trigger of wastewater bulking.</title>
        <authorList>
            <person name="Sekiguchi Y."/>
            <person name="Ohashi A."/>
            <person name="Parks D.H."/>
            <person name="Yamauchi T."/>
            <person name="Tyson G.W."/>
            <person name="Hugenholtz P."/>
        </authorList>
    </citation>
    <scope>NUCLEOTIDE SEQUENCE [LARGE SCALE GENOMIC DNA]</scope>
</reference>
<name>A0A0S6VQ06_9BACT</name>
<sequence length="276" mass="31483">MAIISNYGSAIDEAIGASMEKALEVLLNTVADKYNFYYLTAGVRKTKAGNPPKKLLMFDNFGNDYDIDGVIANEAMQPLILFESKYIRYKKHNRDKGSWVCHAHSAIRRRYHSIRSSIAILGGNWSQSSLAMIKSHDINIFVIPFDVVCRELSAQGIDFTWEEKGRDKAKDAWEKFDSLHEEDKLKIGQRMIEEIEEELCQLIDNILDDSLARNVEKVVIELVSNLGEVRVFEFGTVEEAFGFLKNDDLEALFISSESFTLFDAPPSFDEEERTPY</sequence>
<dbReference type="AlphaFoldDB" id="A0A0S6VQ06"/>
<organism evidence="1">
    <name type="scientific">Candidatus Moduliflexus flocculans</name>
    <dbReference type="NCBI Taxonomy" id="1499966"/>
    <lineage>
        <taxon>Bacteria</taxon>
        <taxon>Candidatus Moduliflexota</taxon>
        <taxon>Candidatus Moduliflexia</taxon>
        <taxon>Candidatus Moduliflexales</taxon>
        <taxon>Candidatus Moduliflexaceae</taxon>
    </lineage>
</organism>
<gene>
    <name evidence="1" type="ORF">U14_00397</name>
</gene>
<protein>
    <submittedName>
        <fullName evidence="1">Uncharacterized protein</fullName>
    </submittedName>
</protein>
<dbReference type="EMBL" id="DF820455">
    <property type="protein sequence ID" value="GAK49179.1"/>
    <property type="molecule type" value="Genomic_DNA"/>
</dbReference>
<evidence type="ECO:0000313" key="2">
    <source>
        <dbReference type="Proteomes" id="UP000030700"/>
    </source>
</evidence>
<keyword evidence="2" id="KW-1185">Reference proteome</keyword>